<evidence type="ECO:0000313" key="2">
    <source>
        <dbReference type="EMBL" id="CAD2198179.1"/>
    </source>
</evidence>
<dbReference type="EMBL" id="CAJEWN010001906">
    <property type="protein sequence ID" value="CAD2200817.1"/>
    <property type="molecule type" value="Genomic_DNA"/>
</dbReference>
<name>A0A6V7XFS4_MELEN</name>
<evidence type="ECO:0000313" key="5">
    <source>
        <dbReference type="EMBL" id="CAD2200817.1"/>
    </source>
</evidence>
<gene>
    <name evidence="1" type="ORF">MENT_LOCUS23904</name>
    <name evidence="2" type="ORF">MENT_LOCUS51469</name>
    <name evidence="3" type="ORF">MENT_LOCUS51470</name>
    <name evidence="4" type="ORF">MENT_LOCUS54307</name>
    <name evidence="5" type="ORF">MENT_LOCUS54308</name>
</gene>
<protein>
    <submittedName>
        <fullName evidence="2">Uncharacterized protein</fullName>
    </submittedName>
</protein>
<dbReference type="EMBL" id="CAJEWN010000198">
    <property type="protein sequence ID" value="CAD2172359.1"/>
    <property type="molecule type" value="Genomic_DNA"/>
</dbReference>
<organism evidence="2 6">
    <name type="scientific">Meloidogyne enterolobii</name>
    <name type="common">Root-knot nematode worm</name>
    <name type="synonym">Meloidogyne mayaguensis</name>
    <dbReference type="NCBI Taxonomy" id="390850"/>
    <lineage>
        <taxon>Eukaryota</taxon>
        <taxon>Metazoa</taxon>
        <taxon>Ecdysozoa</taxon>
        <taxon>Nematoda</taxon>
        <taxon>Chromadorea</taxon>
        <taxon>Rhabditida</taxon>
        <taxon>Tylenchina</taxon>
        <taxon>Tylenchomorpha</taxon>
        <taxon>Tylenchoidea</taxon>
        <taxon>Meloidogynidae</taxon>
        <taxon>Meloidogyninae</taxon>
        <taxon>Meloidogyne</taxon>
    </lineage>
</organism>
<reference evidence="2 6" key="1">
    <citation type="submission" date="2020-08" db="EMBL/GenBank/DDBJ databases">
        <authorList>
            <person name="Koutsovoulos G."/>
            <person name="Danchin GJ E."/>
        </authorList>
    </citation>
    <scope>NUCLEOTIDE SEQUENCE [LARGE SCALE GENOMIC DNA]</scope>
</reference>
<accession>A0A6V7XFS4</accession>
<comment type="caution">
    <text evidence="2">The sequence shown here is derived from an EMBL/GenBank/DDBJ whole genome shotgun (WGS) entry which is preliminary data.</text>
</comment>
<proteinExistence type="predicted"/>
<dbReference type="EMBL" id="CAJEWN010001530">
    <property type="protein sequence ID" value="CAD2198180.1"/>
    <property type="molecule type" value="Genomic_DNA"/>
</dbReference>
<sequence length="129" mass="14752">MSIPLYNCTVYGIIYIFILCCTIDHDALLQAVAKVEEPNIPLIPENFNRPFSLRTPPIKSENEVVICPADDGTIGVVEISWLGPRGSEVYKNRALPILIHCLRKSYIRASLKKLRIKLNTLFFCFYFFV</sequence>
<dbReference type="AlphaFoldDB" id="A0A6V7XFS4"/>
<dbReference type="EMBL" id="CAJEWN010001530">
    <property type="protein sequence ID" value="CAD2198179.1"/>
    <property type="molecule type" value="Genomic_DNA"/>
</dbReference>
<evidence type="ECO:0000313" key="6">
    <source>
        <dbReference type="Proteomes" id="UP000580250"/>
    </source>
</evidence>
<evidence type="ECO:0000313" key="3">
    <source>
        <dbReference type="EMBL" id="CAD2198180.1"/>
    </source>
</evidence>
<evidence type="ECO:0000313" key="1">
    <source>
        <dbReference type="EMBL" id="CAD2172359.1"/>
    </source>
</evidence>
<evidence type="ECO:0000313" key="4">
    <source>
        <dbReference type="EMBL" id="CAD2200816.1"/>
    </source>
</evidence>
<dbReference type="OrthoDB" id="5809639at2759"/>
<dbReference type="EMBL" id="CAJEWN010001906">
    <property type="protein sequence ID" value="CAD2200816.1"/>
    <property type="molecule type" value="Genomic_DNA"/>
</dbReference>
<dbReference type="Proteomes" id="UP000580250">
    <property type="component" value="Unassembled WGS sequence"/>
</dbReference>